<dbReference type="GO" id="GO:0042371">
    <property type="term" value="P:vitamin K biosynthetic process"/>
    <property type="evidence" value="ECO:0007669"/>
    <property type="project" value="TreeGrafter"/>
</dbReference>
<accession>A0A1F7FFN5</accession>
<comment type="subcellular location">
    <subcellularLocation>
        <location evidence="1">Membrane</location>
        <topology evidence="1">Multi-pass membrane protein</topology>
    </subcellularLocation>
</comment>
<dbReference type="EMBL" id="MFYX01000058">
    <property type="protein sequence ID" value="OGK05272.1"/>
    <property type="molecule type" value="Genomic_DNA"/>
</dbReference>
<evidence type="ECO:0000256" key="4">
    <source>
        <dbReference type="ARBA" id="ARBA00022679"/>
    </source>
</evidence>
<dbReference type="Proteomes" id="UP000179243">
    <property type="component" value="Unassembled WGS sequence"/>
</dbReference>
<proteinExistence type="predicted"/>
<dbReference type="GO" id="GO:0009234">
    <property type="term" value="P:menaquinone biosynthetic process"/>
    <property type="evidence" value="ECO:0007669"/>
    <property type="project" value="UniProtKB-UniPathway"/>
</dbReference>
<dbReference type="AlphaFoldDB" id="A0A1F7FFN5"/>
<dbReference type="InterPro" id="IPR044878">
    <property type="entry name" value="UbiA_sf"/>
</dbReference>
<evidence type="ECO:0000256" key="1">
    <source>
        <dbReference type="ARBA" id="ARBA00004141"/>
    </source>
</evidence>
<dbReference type="Gene3D" id="1.10.357.140">
    <property type="entry name" value="UbiA prenyltransferase"/>
    <property type="match status" value="1"/>
</dbReference>
<dbReference type="InterPro" id="IPR026046">
    <property type="entry name" value="UBIAD1"/>
</dbReference>
<evidence type="ECO:0000313" key="9">
    <source>
        <dbReference type="EMBL" id="OGK05272.1"/>
    </source>
</evidence>
<evidence type="ECO:0008006" key="11">
    <source>
        <dbReference type="Google" id="ProtNLM"/>
    </source>
</evidence>
<feature type="transmembrane region" description="Helical" evidence="8">
    <location>
        <begin position="273"/>
        <end position="293"/>
    </location>
</feature>
<sequence length="295" mass="31437">MIRLLFFETRPKFLLLPFAVVFLGSAIAKFHGYTHPAWSLLCLAGLLLLHISTNVLNDYFDYKSGIDQRTTPTPFSGGSGYIISGVMKPAQVLWFGVIAFSLALPIGAYFVYMAGLKILWIFVLGAIVVLFGTSHLTRLGFGIAEMAAGLGLGLLPVFGTSLILQSHASPAALYASVPSGFLAFNLLLLNEFPDVQADAAGGRHTLAIELGLSRSAFLYAGVAIAVFGWIGVGVALGFMPKAALACFLFTPVSFAAIQGAFAHASRERLLKAMGANIAVTLGVQFCLALSFFYQL</sequence>
<evidence type="ECO:0000256" key="5">
    <source>
        <dbReference type="ARBA" id="ARBA00022692"/>
    </source>
</evidence>
<comment type="pathway">
    <text evidence="2">Quinol/quinone metabolism; menaquinone biosynthesis.</text>
</comment>
<organism evidence="9 10">
    <name type="scientific">Candidatus Raymondbacteria bacterium RIFOXYD12_FULL_49_13</name>
    <dbReference type="NCBI Taxonomy" id="1817890"/>
    <lineage>
        <taxon>Bacteria</taxon>
        <taxon>Raymondiibacteriota</taxon>
    </lineage>
</organism>
<evidence type="ECO:0000256" key="6">
    <source>
        <dbReference type="ARBA" id="ARBA00022989"/>
    </source>
</evidence>
<feature type="transmembrane region" description="Helical" evidence="8">
    <location>
        <begin position="171"/>
        <end position="189"/>
    </location>
</feature>
<evidence type="ECO:0000256" key="7">
    <source>
        <dbReference type="ARBA" id="ARBA00023136"/>
    </source>
</evidence>
<reference evidence="9 10" key="1">
    <citation type="journal article" date="2016" name="Nat. Commun.">
        <title>Thousands of microbial genomes shed light on interconnected biogeochemical processes in an aquifer system.</title>
        <authorList>
            <person name="Anantharaman K."/>
            <person name="Brown C.T."/>
            <person name="Hug L.A."/>
            <person name="Sharon I."/>
            <person name="Castelle C.J."/>
            <person name="Probst A.J."/>
            <person name="Thomas B.C."/>
            <person name="Singh A."/>
            <person name="Wilkins M.J."/>
            <person name="Karaoz U."/>
            <person name="Brodie E.L."/>
            <person name="Williams K.H."/>
            <person name="Hubbard S.S."/>
            <person name="Banfield J.F."/>
        </authorList>
    </citation>
    <scope>NUCLEOTIDE SEQUENCE [LARGE SCALE GENOMIC DNA]</scope>
</reference>
<keyword evidence="7 8" id="KW-0472">Membrane</keyword>
<dbReference type="PANTHER" id="PTHR13929:SF0">
    <property type="entry name" value="UBIA PRENYLTRANSFERASE DOMAIN-CONTAINING PROTEIN 1"/>
    <property type="match status" value="1"/>
</dbReference>
<keyword evidence="3" id="KW-0474">Menaquinone biosynthesis</keyword>
<feature type="transmembrane region" description="Helical" evidence="8">
    <location>
        <begin position="242"/>
        <end position="261"/>
    </location>
</feature>
<evidence type="ECO:0000256" key="2">
    <source>
        <dbReference type="ARBA" id="ARBA00004863"/>
    </source>
</evidence>
<keyword evidence="4" id="KW-0808">Transferase</keyword>
<evidence type="ECO:0000256" key="3">
    <source>
        <dbReference type="ARBA" id="ARBA00022428"/>
    </source>
</evidence>
<feature type="transmembrane region" description="Helical" evidence="8">
    <location>
        <begin position="216"/>
        <end position="236"/>
    </location>
</feature>
<dbReference type="InterPro" id="IPR000537">
    <property type="entry name" value="UbiA_prenyltransferase"/>
</dbReference>
<keyword evidence="6 8" id="KW-1133">Transmembrane helix</keyword>
<gene>
    <name evidence="9" type="ORF">A2519_02750</name>
</gene>
<feature type="transmembrane region" description="Helical" evidence="8">
    <location>
        <begin position="118"/>
        <end position="136"/>
    </location>
</feature>
<dbReference type="GO" id="GO:0004659">
    <property type="term" value="F:prenyltransferase activity"/>
    <property type="evidence" value="ECO:0007669"/>
    <property type="project" value="InterPro"/>
</dbReference>
<protein>
    <recommendedName>
        <fullName evidence="11">Prenyltransferase</fullName>
    </recommendedName>
</protein>
<dbReference type="GO" id="GO:0016020">
    <property type="term" value="C:membrane"/>
    <property type="evidence" value="ECO:0007669"/>
    <property type="project" value="UniProtKB-SubCell"/>
</dbReference>
<feature type="transmembrane region" description="Helical" evidence="8">
    <location>
        <begin position="92"/>
        <end position="112"/>
    </location>
</feature>
<dbReference type="CDD" id="cd13962">
    <property type="entry name" value="PT_UbiA_UBIAD1"/>
    <property type="match status" value="1"/>
</dbReference>
<evidence type="ECO:0000256" key="8">
    <source>
        <dbReference type="SAM" id="Phobius"/>
    </source>
</evidence>
<keyword evidence="5 8" id="KW-0812">Transmembrane</keyword>
<comment type="caution">
    <text evidence="9">The sequence shown here is derived from an EMBL/GenBank/DDBJ whole genome shotgun (WGS) entry which is preliminary data.</text>
</comment>
<feature type="transmembrane region" description="Helical" evidence="8">
    <location>
        <begin position="143"/>
        <end position="165"/>
    </location>
</feature>
<name>A0A1F7FFN5_UNCRA</name>
<dbReference type="Pfam" id="PF01040">
    <property type="entry name" value="UbiA"/>
    <property type="match status" value="1"/>
</dbReference>
<dbReference type="UniPathway" id="UPA00079"/>
<dbReference type="PANTHER" id="PTHR13929">
    <property type="entry name" value="1,4-DIHYDROXY-2-NAPHTHOATE OCTAPRENYLTRANSFERASE"/>
    <property type="match status" value="1"/>
</dbReference>
<evidence type="ECO:0000313" key="10">
    <source>
        <dbReference type="Proteomes" id="UP000179243"/>
    </source>
</evidence>
<dbReference type="PIRSF" id="PIRSF005355">
    <property type="entry name" value="UBIAD1"/>
    <property type="match status" value="1"/>
</dbReference>